<evidence type="ECO:0000256" key="1">
    <source>
        <dbReference type="SAM" id="MobiDB-lite"/>
    </source>
</evidence>
<gene>
    <name evidence="2" type="ORF">E2C01_012111</name>
</gene>
<dbReference type="EMBL" id="VSRR010000749">
    <property type="protein sequence ID" value="MPC19200.1"/>
    <property type="molecule type" value="Genomic_DNA"/>
</dbReference>
<evidence type="ECO:0000313" key="2">
    <source>
        <dbReference type="EMBL" id="MPC19200.1"/>
    </source>
</evidence>
<organism evidence="2 3">
    <name type="scientific">Portunus trituberculatus</name>
    <name type="common">Swimming crab</name>
    <name type="synonym">Neptunus trituberculatus</name>
    <dbReference type="NCBI Taxonomy" id="210409"/>
    <lineage>
        <taxon>Eukaryota</taxon>
        <taxon>Metazoa</taxon>
        <taxon>Ecdysozoa</taxon>
        <taxon>Arthropoda</taxon>
        <taxon>Crustacea</taxon>
        <taxon>Multicrustacea</taxon>
        <taxon>Malacostraca</taxon>
        <taxon>Eumalacostraca</taxon>
        <taxon>Eucarida</taxon>
        <taxon>Decapoda</taxon>
        <taxon>Pleocyemata</taxon>
        <taxon>Brachyura</taxon>
        <taxon>Eubrachyura</taxon>
        <taxon>Portunoidea</taxon>
        <taxon>Portunidae</taxon>
        <taxon>Portuninae</taxon>
        <taxon>Portunus</taxon>
    </lineage>
</organism>
<reference evidence="2 3" key="1">
    <citation type="submission" date="2019-05" db="EMBL/GenBank/DDBJ databases">
        <title>Another draft genome of Portunus trituberculatus and its Hox gene families provides insights of decapod evolution.</title>
        <authorList>
            <person name="Jeong J.-H."/>
            <person name="Song I."/>
            <person name="Kim S."/>
            <person name="Choi T."/>
            <person name="Kim D."/>
            <person name="Ryu S."/>
            <person name="Kim W."/>
        </authorList>
    </citation>
    <scope>NUCLEOTIDE SEQUENCE [LARGE SCALE GENOMIC DNA]</scope>
    <source>
        <tissue evidence="2">Muscle</tissue>
    </source>
</reference>
<dbReference type="Proteomes" id="UP000324222">
    <property type="component" value="Unassembled WGS sequence"/>
</dbReference>
<comment type="caution">
    <text evidence="2">The sequence shown here is derived from an EMBL/GenBank/DDBJ whole genome shotgun (WGS) entry which is preliminary data.</text>
</comment>
<sequence length="88" mass="10034">MATTLPHRSLSLVGRLRGQRGGHCIVLNCLRASLCVSACHGFRSSFVKWGQEEEEGGRRGGWAENRLVKKEEEEDKEDESRKGRRVFY</sequence>
<dbReference type="AlphaFoldDB" id="A0A5B7DCZ5"/>
<feature type="region of interest" description="Disordered" evidence="1">
    <location>
        <begin position="52"/>
        <end position="88"/>
    </location>
</feature>
<name>A0A5B7DCZ5_PORTR</name>
<evidence type="ECO:0000313" key="3">
    <source>
        <dbReference type="Proteomes" id="UP000324222"/>
    </source>
</evidence>
<keyword evidence="3" id="KW-1185">Reference proteome</keyword>
<accession>A0A5B7DCZ5</accession>
<protein>
    <submittedName>
        <fullName evidence="2">Uncharacterized protein</fullName>
    </submittedName>
</protein>
<proteinExistence type="predicted"/>